<accession>V5XJA1</accession>
<evidence type="ECO:0000313" key="3">
    <source>
        <dbReference type="EMBL" id="AHC28008.1"/>
    </source>
</evidence>
<feature type="signal peptide" evidence="2">
    <location>
        <begin position="1"/>
        <end position="27"/>
    </location>
</feature>
<dbReference type="KEGG" id="mne:D174_18240"/>
<keyword evidence="4" id="KW-1185">Reference proteome</keyword>
<protein>
    <submittedName>
        <fullName evidence="3">Uncharacterized protein</fullName>
    </submittedName>
</protein>
<organism evidence="3 4">
    <name type="scientific">Mycolicibacterium neoaurum VKM Ac-1815D</name>
    <dbReference type="NCBI Taxonomy" id="700508"/>
    <lineage>
        <taxon>Bacteria</taxon>
        <taxon>Bacillati</taxon>
        <taxon>Actinomycetota</taxon>
        <taxon>Actinomycetes</taxon>
        <taxon>Mycobacteriales</taxon>
        <taxon>Mycobacteriaceae</taxon>
        <taxon>Mycolicibacterium</taxon>
    </lineage>
</organism>
<feature type="compositionally biased region" description="Low complexity" evidence="1">
    <location>
        <begin position="36"/>
        <end position="51"/>
    </location>
</feature>
<evidence type="ECO:0000256" key="2">
    <source>
        <dbReference type="SAM" id="SignalP"/>
    </source>
</evidence>
<feature type="compositionally biased region" description="Pro residues" evidence="1">
    <location>
        <begin position="64"/>
        <end position="83"/>
    </location>
</feature>
<dbReference type="HOGENOM" id="CLU_2538954_0_0_11"/>
<keyword evidence="2" id="KW-0732">Signal</keyword>
<dbReference type="EMBL" id="CP006936">
    <property type="protein sequence ID" value="AHC28008.1"/>
    <property type="molecule type" value="Genomic_DNA"/>
</dbReference>
<name>V5XJA1_MYCNE</name>
<sequence length="83" mass="8309">MQGLRGLLPVLGAVALWVGVSCGAAHAADDDDDGSAKSSSTTDSSTRAGSDIEMWPPTTIGWPPFLPDGEPPAGPIVPVGSPP</sequence>
<dbReference type="PROSITE" id="PS51257">
    <property type="entry name" value="PROKAR_LIPOPROTEIN"/>
    <property type="match status" value="1"/>
</dbReference>
<dbReference type="Proteomes" id="UP000018763">
    <property type="component" value="Chromosome"/>
</dbReference>
<dbReference type="AlphaFoldDB" id="V5XJA1"/>
<proteinExistence type="predicted"/>
<feature type="region of interest" description="Disordered" evidence="1">
    <location>
        <begin position="25"/>
        <end position="83"/>
    </location>
</feature>
<feature type="chain" id="PRO_5004742789" evidence="2">
    <location>
        <begin position="28"/>
        <end position="83"/>
    </location>
</feature>
<evidence type="ECO:0000313" key="4">
    <source>
        <dbReference type="Proteomes" id="UP000018763"/>
    </source>
</evidence>
<gene>
    <name evidence="3" type="ORF">D174_18240</name>
</gene>
<reference evidence="3 4" key="1">
    <citation type="journal article" date="2014" name="Genome Announc.">
        <title>Complete Genome Sequence of Sterol-Transforming Mycobacterium neoaurum Strain VKM Ac-1815D.</title>
        <authorList>
            <person name="Shtratnikova V.Y."/>
            <person name="Bragin E.Y."/>
            <person name="Dovbnya D.V."/>
            <person name="Pekov Y.A."/>
            <person name="Schelkunov M.I."/>
            <person name="Strizhov N."/>
            <person name="Ivashina T.V."/>
            <person name="Ashapkin V.V."/>
            <person name="Donova M.V."/>
        </authorList>
    </citation>
    <scope>NUCLEOTIDE SEQUENCE [LARGE SCALE GENOMIC DNA]</scope>
    <source>
        <strain evidence="3 4">VKM Ac-1815D</strain>
    </source>
</reference>
<evidence type="ECO:0000256" key="1">
    <source>
        <dbReference type="SAM" id="MobiDB-lite"/>
    </source>
</evidence>